<proteinExistence type="predicted"/>
<evidence type="ECO:0000313" key="1">
    <source>
        <dbReference type="EMBL" id="MEC4722288.1"/>
    </source>
</evidence>
<dbReference type="RefSeq" id="WP_326508966.1">
    <property type="nucleotide sequence ID" value="NZ_JAWIIV010000028.1"/>
</dbReference>
<keyword evidence="2" id="KW-1185">Reference proteome</keyword>
<sequence length="86" mass="9475">MYSLFPKSPVIPAVSQTSLPACEWVMPAPAATRRGYASLCKKLPAGQPDYLLVDILHSQEGVERCTAAVYDGHAYVIHYGFIPRRP</sequence>
<evidence type="ECO:0000313" key="2">
    <source>
        <dbReference type="Proteomes" id="UP001352263"/>
    </source>
</evidence>
<protein>
    <submittedName>
        <fullName evidence="1">Uncharacterized protein</fullName>
    </submittedName>
</protein>
<gene>
    <name evidence="1" type="ORF">RY831_24300</name>
</gene>
<organism evidence="1 2">
    <name type="scientific">Noviherbaspirillum album</name>
    <dbReference type="NCBI Taxonomy" id="3080276"/>
    <lineage>
        <taxon>Bacteria</taxon>
        <taxon>Pseudomonadati</taxon>
        <taxon>Pseudomonadota</taxon>
        <taxon>Betaproteobacteria</taxon>
        <taxon>Burkholderiales</taxon>
        <taxon>Oxalobacteraceae</taxon>
        <taxon>Noviherbaspirillum</taxon>
    </lineage>
</organism>
<dbReference type="EMBL" id="JAWIIV010000028">
    <property type="protein sequence ID" value="MEC4722288.1"/>
    <property type="molecule type" value="Genomic_DNA"/>
</dbReference>
<dbReference type="Proteomes" id="UP001352263">
    <property type="component" value="Unassembled WGS sequence"/>
</dbReference>
<accession>A0ABU6JF51</accession>
<name>A0ABU6JF51_9BURK</name>
<reference evidence="1 2" key="1">
    <citation type="submission" date="2023-10" db="EMBL/GenBank/DDBJ databases">
        <title>Noviherbaspirillum sp. CPCC 100848 genome assembly.</title>
        <authorList>
            <person name="Li X.Y."/>
            <person name="Fang X.M."/>
        </authorList>
    </citation>
    <scope>NUCLEOTIDE SEQUENCE [LARGE SCALE GENOMIC DNA]</scope>
    <source>
        <strain evidence="1 2">CPCC 100848</strain>
    </source>
</reference>
<comment type="caution">
    <text evidence="1">The sequence shown here is derived from an EMBL/GenBank/DDBJ whole genome shotgun (WGS) entry which is preliminary data.</text>
</comment>